<name>A0A8H4P7N1_9HYPO</name>
<dbReference type="EMBL" id="JAADYS010001028">
    <property type="protein sequence ID" value="KAF4465464.1"/>
    <property type="molecule type" value="Genomic_DNA"/>
</dbReference>
<evidence type="ECO:0008006" key="4">
    <source>
        <dbReference type="Google" id="ProtNLM"/>
    </source>
</evidence>
<dbReference type="Proteomes" id="UP000554235">
    <property type="component" value="Unassembled WGS sequence"/>
</dbReference>
<proteinExistence type="predicted"/>
<keyword evidence="1" id="KW-0732">Signal</keyword>
<organism evidence="2 3">
    <name type="scientific">Fusarium albosuccineum</name>
    <dbReference type="NCBI Taxonomy" id="1237068"/>
    <lineage>
        <taxon>Eukaryota</taxon>
        <taxon>Fungi</taxon>
        <taxon>Dikarya</taxon>
        <taxon>Ascomycota</taxon>
        <taxon>Pezizomycotina</taxon>
        <taxon>Sordariomycetes</taxon>
        <taxon>Hypocreomycetidae</taxon>
        <taxon>Hypocreales</taxon>
        <taxon>Nectriaceae</taxon>
        <taxon>Fusarium</taxon>
        <taxon>Fusarium decemcellulare species complex</taxon>
    </lineage>
</organism>
<feature type="signal peptide" evidence="1">
    <location>
        <begin position="1"/>
        <end position="22"/>
    </location>
</feature>
<evidence type="ECO:0000256" key="1">
    <source>
        <dbReference type="SAM" id="SignalP"/>
    </source>
</evidence>
<comment type="caution">
    <text evidence="2">The sequence shown here is derived from an EMBL/GenBank/DDBJ whole genome shotgun (WGS) entry which is preliminary data.</text>
</comment>
<dbReference type="AlphaFoldDB" id="A0A8H4P7N1"/>
<accession>A0A8H4P7N1</accession>
<gene>
    <name evidence="2" type="ORF">FALBO_7685</name>
</gene>
<feature type="chain" id="PRO_5034620584" description="F-box domain-containing protein" evidence="1">
    <location>
        <begin position="23"/>
        <end position="389"/>
    </location>
</feature>
<keyword evidence="3" id="KW-1185">Reference proteome</keyword>
<evidence type="ECO:0000313" key="3">
    <source>
        <dbReference type="Proteomes" id="UP000554235"/>
    </source>
</evidence>
<dbReference type="OrthoDB" id="5098625at2759"/>
<sequence length="389" mass="45625">MLACTVHGIWFIFLCVCQRASYTNIALGISGLPAELSIRIMNDCGSLQDVWSLIQASPHVLRCYAANREHITQPHINRLRDICGSRIPASAFLAAQLRHIRGNLSPHCDIGDLEAAIRPALEQYQPNKDNRTWPANLPLLSALTEAVAATDLMASRYALKVWEKELRRRVRVSRCRVLHGLPPYPLGQEPRPLELSIAERYRFNDAFFRYEAFCQAFFRDGSFLFKHDEEFRRRFFTSQKRISRFYPAVYYILFQHRDIMQNVFEVPDKSFESTSSMDYPHSQQWSWAETRHYLHYVTSQGLDLLISLQQMTRKRRQHVILETFRQAQQSDQFVTFIMEDGYRAFEPFRGGRGWTPWVERGRGSAQPWGVDGSYSYALYYWDKQRQMRE</sequence>
<protein>
    <recommendedName>
        <fullName evidence="4">F-box domain-containing protein</fullName>
    </recommendedName>
</protein>
<reference evidence="2 3" key="1">
    <citation type="submission" date="2020-01" db="EMBL/GenBank/DDBJ databases">
        <title>Identification and distribution of gene clusters putatively required for synthesis of sphingolipid metabolism inhibitors in phylogenetically diverse species of the filamentous fungus Fusarium.</title>
        <authorList>
            <person name="Kim H.-S."/>
            <person name="Busman M."/>
            <person name="Brown D.W."/>
            <person name="Divon H."/>
            <person name="Uhlig S."/>
            <person name="Proctor R.H."/>
        </authorList>
    </citation>
    <scope>NUCLEOTIDE SEQUENCE [LARGE SCALE GENOMIC DNA]</scope>
    <source>
        <strain evidence="2 3">NRRL 20459</strain>
    </source>
</reference>
<evidence type="ECO:0000313" key="2">
    <source>
        <dbReference type="EMBL" id="KAF4465464.1"/>
    </source>
</evidence>